<dbReference type="InterPro" id="IPR018060">
    <property type="entry name" value="HTH_AraC"/>
</dbReference>
<keyword evidence="1" id="KW-0805">Transcription regulation</keyword>
<dbReference type="PANTHER" id="PTHR43436">
    <property type="entry name" value="ARAC-FAMILY TRANSCRIPTIONAL REGULATOR"/>
    <property type="match status" value="1"/>
</dbReference>
<dbReference type="Pfam" id="PF12833">
    <property type="entry name" value="HTH_18"/>
    <property type="match status" value="1"/>
</dbReference>
<keyword evidence="2" id="KW-0804">Transcription</keyword>
<evidence type="ECO:0000256" key="1">
    <source>
        <dbReference type="ARBA" id="ARBA00023015"/>
    </source>
</evidence>
<evidence type="ECO:0000256" key="2">
    <source>
        <dbReference type="ARBA" id="ARBA00023163"/>
    </source>
</evidence>
<evidence type="ECO:0000313" key="4">
    <source>
        <dbReference type="EMBL" id="MCS0631880.1"/>
    </source>
</evidence>
<feature type="domain" description="HTH araC/xylS-type" evidence="3">
    <location>
        <begin position="12"/>
        <end position="110"/>
    </location>
</feature>
<dbReference type="SMART" id="SM00342">
    <property type="entry name" value="HTH_ARAC"/>
    <property type="match status" value="1"/>
</dbReference>
<dbReference type="InterPro" id="IPR009057">
    <property type="entry name" value="Homeodomain-like_sf"/>
</dbReference>
<keyword evidence="5" id="KW-1185">Reference proteome</keyword>
<comment type="caution">
    <text evidence="4">The sequence shown here is derived from an EMBL/GenBank/DDBJ whole genome shotgun (WGS) entry which is preliminary data.</text>
</comment>
<name>A0ABT2C3B3_9BURK</name>
<gene>
    <name evidence="4" type="ORF">NX786_21345</name>
</gene>
<reference evidence="4" key="1">
    <citation type="submission" date="2022-08" db="EMBL/GenBank/DDBJ databases">
        <title>Reclassification of Massilia species as members of the genera Telluria, Duganella, Pseudoduganella, Mokoshia gen. nov. and Zemynaea gen. nov. using orthogonal and non-orthogonal genome-based approaches.</title>
        <authorList>
            <person name="Bowman J.P."/>
        </authorList>
    </citation>
    <scope>NUCLEOTIDE SEQUENCE</scope>
    <source>
        <strain evidence="4">LMG 11547</strain>
    </source>
</reference>
<accession>A0ABT2C3B3</accession>
<organism evidence="4 5">
    <name type="scientific">Telluria mixta</name>
    <dbReference type="NCBI Taxonomy" id="34071"/>
    <lineage>
        <taxon>Bacteria</taxon>
        <taxon>Pseudomonadati</taxon>
        <taxon>Pseudomonadota</taxon>
        <taxon>Betaproteobacteria</taxon>
        <taxon>Burkholderiales</taxon>
        <taxon>Oxalobacteraceae</taxon>
        <taxon>Telluria group</taxon>
        <taxon>Telluria</taxon>
    </lineage>
</organism>
<dbReference type="RefSeq" id="WP_259450925.1">
    <property type="nucleotide sequence ID" value="NZ_CP119520.1"/>
</dbReference>
<protein>
    <submittedName>
        <fullName evidence="4">AraC family transcriptional regulator</fullName>
    </submittedName>
</protein>
<evidence type="ECO:0000313" key="5">
    <source>
        <dbReference type="Proteomes" id="UP001165263"/>
    </source>
</evidence>
<dbReference type="PROSITE" id="PS01124">
    <property type="entry name" value="HTH_ARAC_FAMILY_2"/>
    <property type="match status" value="1"/>
</dbReference>
<evidence type="ECO:0000259" key="3">
    <source>
        <dbReference type="PROSITE" id="PS01124"/>
    </source>
</evidence>
<dbReference type="Gene3D" id="1.10.10.60">
    <property type="entry name" value="Homeodomain-like"/>
    <property type="match status" value="1"/>
</dbReference>
<dbReference type="PANTHER" id="PTHR43436:SF1">
    <property type="entry name" value="TRANSCRIPTIONAL REGULATORY PROTEIN"/>
    <property type="match status" value="1"/>
</dbReference>
<dbReference type="EMBL" id="JANUHC010000008">
    <property type="protein sequence ID" value="MCS0631880.1"/>
    <property type="molecule type" value="Genomic_DNA"/>
</dbReference>
<dbReference type="SUPFAM" id="SSF46689">
    <property type="entry name" value="Homeodomain-like"/>
    <property type="match status" value="2"/>
</dbReference>
<sequence>MARGDSRQNQIARAIVWLRAHYARDCRIDELADVARMSQSTFHAHFKAVTAMSPVEFRTQLRMQEARRLMVAEGMDAASAGDRVGYESPSQFSRDYARLFGVPPARDAGRLRETVGAAH</sequence>
<proteinExistence type="predicted"/>
<dbReference type="Proteomes" id="UP001165263">
    <property type="component" value="Unassembled WGS sequence"/>
</dbReference>